<evidence type="ECO:0000256" key="1">
    <source>
        <dbReference type="SAM" id="MobiDB-lite"/>
    </source>
</evidence>
<evidence type="ECO:0000313" key="3">
    <source>
        <dbReference type="Proteomes" id="UP000017819"/>
    </source>
</evidence>
<evidence type="ECO:0000313" key="2">
    <source>
        <dbReference type="EMBL" id="ESR23881.1"/>
    </source>
</evidence>
<proteinExistence type="predicted"/>
<comment type="caution">
    <text evidence="2">The sequence shown here is derived from an EMBL/GenBank/DDBJ whole genome shotgun (WGS) entry which is preliminary data.</text>
</comment>
<dbReference type="AlphaFoldDB" id="V4RCM5"/>
<protein>
    <submittedName>
        <fullName evidence="2">Uncharacterized protein</fullName>
    </submittedName>
</protein>
<accession>V4RCM5</accession>
<organism evidence="2 3">
    <name type="scientific">Lutibaculum baratangense AMV1</name>
    <dbReference type="NCBI Taxonomy" id="631454"/>
    <lineage>
        <taxon>Bacteria</taxon>
        <taxon>Pseudomonadati</taxon>
        <taxon>Pseudomonadota</taxon>
        <taxon>Alphaproteobacteria</taxon>
        <taxon>Hyphomicrobiales</taxon>
        <taxon>Tepidamorphaceae</taxon>
        <taxon>Lutibaculum</taxon>
    </lineage>
</organism>
<sequence length="112" mass="11908">MSTSRRPAEPFTATGHSDGRAEEATTMSTIEGGGDEFPGVRVAEVDRVGIADLASVQDYRVMHMNEMTAHQIVFRDGGGVVVSVNADGRIGGLSRVGDGRHRLEGRNLVLEG</sequence>
<dbReference type="Proteomes" id="UP000017819">
    <property type="component" value="Unassembled WGS sequence"/>
</dbReference>
<keyword evidence="3" id="KW-1185">Reference proteome</keyword>
<name>V4RCM5_9HYPH</name>
<reference evidence="2 3" key="1">
    <citation type="journal article" date="2014" name="Genome Announc.">
        <title>Draft Genome Sequence of Lutibaculum baratangense Strain AMV1T, Isolated from a Mud Volcano in Andamans, India.</title>
        <authorList>
            <person name="Singh A."/>
            <person name="Sreenivas A."/>
            <person name="Sathyanarayana Reddy G."/>
            <person name="Pinnaka A.K."/>
            <person name="Shivaji S."/>
        </authorList>
    </citation>
    <scope>NUCLEOTIDE SEQUENCE [LARGE SCALE GENOMIC DNA]</scope>
    <source>
        <strain evidence="2 3">AMV1</strain>
    </source>
</reference>
<feature type="region of interest" description="Disordered" evidence="1">
    <location>
        <begin position="1"/>
        <end position="22"/>
    </location>
</feature>
<dbReference type="EMBL" id="AWXZ01000037">
    <property type="protein sequence ID" value="ESR23881.1"/>
    <property type="molecule type" value="Genomic_DNA"/>
</dbReference>
<gene>
    <name evidence="2" type="ORF">N177_2826</name>
</gene>